<dbReference type="PANTHER" id="PTHR24198:SF165">
    <property type="entry name" value="ANKYRIN REPEAT-CONTAINING PROTEIN-RELATED"/>
    <property type="match status" value="1"/>
</dbReference>
<accession>A0A382ZGM1</accession>
<dbReference type="InterPro" id="IPR002110">
    <property type="entry name" value="Ankyrin_rpt"/>
</dbReference>
<dbReference type="PROSITE" id="PS50088">
    <property type="entry name" value="ANK_REPEAT"/>
    <property type="match status" value="1"/>
</dbReference>
<proteinExistence type="predicted"/>
<dbReference type="PRINTS" id="PR01415">
    <property type="entry name" value="ANKYRIN"/>
</dbReference>
<dbReference type="PROSITE" id="PS51257">
    <property type="entry name" value="PROKAR_LIPOPROTEIN"/>
    <property type="match status" value="1"/>
</dbReference>
<organism evidence="3">
    <name type="scientific">marine metagenome</name>
    <dbReference type="NCBI Taxonomy" id="408172"/>
    <lineage>
        <taxon>unclassified sequences</taxon>
        <taxon>metagenomes</taxon>
        <taxon>ecological metagenomes</taxon>
    </lineage>
</organism>
<dbReference type="InterPro" id="IPR036770">
    <property type="entry name" value="Ankyrin_rpt-contain_sf"/>
</dbReference>
<dbReference type="AlphaFoldDB" id="A0A382ZGM1"/>
<dbReference type="Gene3D" id="1.25.40.20">
    <property type="entry name" value="Ankyrin repeat-containing domain"/>
    <property type="match status" value="2"/>
</dbReference>
<keyword evidence="2" id="KW-0040">ANK repeat</keyword>
<evidence type="ECO:0000256" key="1">
    <source>
        <dbReference type="ARBA" id="ARBA00022737"/>
    </source>
</evidence>
<feature type="non-terminal residue" evidence="3">
    <location>
        <position position="1"/>
    </location>
</feature>
<evidence type="ECO:0000313" key="3">
    <source>
        <dbReference type="EMBL" id="SVD94430.1"/>
    </source>
</evidence>
<dbReference type="PANTHER" id="PTHR24198">
    <property type="entry name" value="ANKYRIN REPEAT AND PROTEIN KINASE DOMAIN-CONTAINING PROTEIN"/>
    <property type="match status" value="1"/>
</dbReference>
<feature type="non-terminal residue" evidence="3">
    <location>
        <position position="249"/>
    </location>
</feature>
<sequence length="249" mass="26170">MKHLLLTTIAVVLVVGCGESQQSAPPVEAKPVEPVAEVATPEPPTAKAPDISIHDAAAVGNIEAVKEHLAAGTDINVKGELRTAGGRSFNQSGAEVNRGITPIQVAAEVGHTAIVELLLSKSADVNLKSDGTGWSALRYAVADYPGKTKAHQKKIVEQLIEKGADVNAEIRGVTLLDSVNKGGEIATLLRKHGGKTGEELIIQVAIIRGNFAAVKQHLATGVDVNTKNEQGRGWYLIHYAALDGHKEIA</sequence>
<dbReference type="PROSITE" id="PS50297">
    <property type="entry name" value="ANK_REP_REGION"/>
    <property type="match status" value="1"/>
</dbReference>
<protein>
    <submittedName>
        <fullName evidence="3">Uncharacterized protein</fullName>
    </submittedName>
</protein>
<reference evidence="3" key="1">
    <citation type="submission" date="2018-05" db="EMBL/GenBank/DDBJ databases">
        <authorList>
            <person name="Lanie J.A."/>
            <person name="Ng W.-L."/>
            <person name="Kazmierczak K.M."/>
            <person name="Andrzejewski T.M."/>
            <person name="Davidsen T.M."/>
            <person name="Wayne K.J."/>
            <person name="Tettelin H."/>
            <person name="Glass J.I."/>
            <person name="Rusch D."/>
            <person name="Podicherti R."/>
            <person name="Tsui H.-C.T."/>
            <person name="Winkler M.E."/>
        </authorList>
    </citation>
    <scope>NUCLEOTIDE SEQUENCE</scope>
</reference>
<keyword evidence="1" id="KW-0677">Repeat</keyword>
<gene>
    <name evidence="3" type="ORF">METZ01_LOCUS447284</name>
</gene>
<name>A0A382ZGM1_9ZZZZ</name>
<dbReference type="Pfam" id="PF12796">
    <property type="entry name" value="Ank_2"/>
    <property type="match status" value="1"/>
</dbReference>
<dbReference type="EMBL" id="UINC01183598">
    <property type="protein sequence ID" value="SVD94430.1"/>
    <property type="molecule type" value="Genomic_DNA"/>
</dbReference>
<dbReference type="SMART" id="SM00248">
    <property type="entry name" value="ANK"/>
    <property type="match status" value="3"/>
</dbReference>
<evidence type="ECO:0000256" key="2">
    <source>
        <dbReference type="ARBA" id="ARBA00023043"/>
    </source>
</evidence>
<dbReference type="SUPFAM" id="SSF48403">
    <property type="entry name" value="Ankyrin repeat"/>
    <property type="match status" value="1"/>
</dbReference>